<dbReference type="Proteomes" id="UP000036027">
    <property type="component" value="Unassembled WGS sequence"/>
</dbReference>
<evidence type="ECO:0000313" key="3">
    <source>
        <dbReference type="Proteomes" id="UP000036027"/>
    </source>
</evidence>
<protein>
    <recommendedName>
        <fullName evidence="1">Roadblock/LAMTOR2 domain-containing protein</fullName>
    </recommendedName>
</protein>
<sequence>MRSLIRHSGISASVLVSSDGLPITSASNKAIDEELIGAMVAAMMAVGTRSSKEVLHGVLEYSIIHTDNGYMLLFQVTDSILLVITTNPNTKLGMVLLAAKHALSKLVPQFDF</sequence>
<dbReference type="InterPro" id="IPR004942">
    <property type="entry name" value="Roadblock/LAMTOR2_dom"/>
</dbReference>
<organism evidence="2 3">
    <name type="scientific">Neisseria arctica</name>
    <dbReference type="NCBI Taxonomy" id="1470200"/>
    <lineage>
        <taxon>Bacteria</taxon>
        <taxon>Pseudomonadati</taxon>
        <taxon>Pseudomonadota</taxon>
        <taxon>Betaproteobacteria</taxon>
        <taxon>Neisseriales</taxon>
        <taxon>Neisseriaceae</taxon>
        <taxon>Neisseria</taxon>
    </lineage>
</organism>
<feature type="domain" description="Roadblock/LAMTOR2" evidence="1">
    <location>
        <begin position="1"/>
        <end position="85"/>
    </location>
</feature>
<keyword evidence="3" id="KW-1185">Reference proteome</keyword>
<dbReference type="SUPFAM" id="SSF103196">
    <property type="entry name" value="Roadblock/LC7 domain"/>
    <property type="match status" value="1"/>
</dbReference>
<gene>
    <name evidence="2" type="ORF">PL75_09795</name>
</gene>
<dbReference type="AlphaFoldDB" id="A0A0J0YPS8"/>
<dbReference type="GO" id="GO:0032008">
    <property type="term" value="P:positive regulation of TOR signaling"/>
    <property type="evidence" value="ECO:0007669"/>
    <property type="project" value="InterPro"/>
</dbReference>
<dbReference type="Gene3D" id="3.30.450.30">
    <property type="entry name" value="Dynein light chain 2a, cytoplasmic"/>
    <property type="match status" value="1"/>
</dbReference>
<dbReference type="Pfam" id="PF03259">
    <property type="entry name" value="Robl_LC7"/>
    <property type="match status" value="1"/>
</dbReference>
<dbReference type="EMBL" id="JTDO01000019">
    <property type="protein sequence ID" value="KLT72161.1"/>
    <property type="molecule type" value="Genomic_DNA"/>
</dbReference>
<comment type="caution">
    <text evidence="2">The sequence shown here is derived from an EMBL/GenBank/DDBJ whole genome shotgun (WGS) entry which is preliminary data.</text>
</comment>
<proteinExistence type="predicted"/>
<dbReference type="GO" id="GO:0060090">
    <property type="term" value="F:molecular adaptor activity"/>
    <property type="evidence" value="ECO:0007669"/>
    <property type="project" value="InterPro"/>
</dbReference>
<dbReference type="GO" id="GO:0005085">
    <property type="term" value="F:guanyl-nucleotide exchange factor activity"/>
    <property type="evidence" value="ECO:0007669"/>
    <property type="project" value="InterPro"/>
</dbReference>
<name>A0A0J0YPS8_9NEIS</name>
<dbReference type="InterPro" id="IPR037587">
    <property type="entry name" value="LAMTOR2-like"/>
</dbReference>
<evidence type="ECO:0000313" key="2">
    <source>
        <dbReference type="EMBL" id="KLT72161.1"/>
    </source>
</evidence>
<reference evidence="2 3" key="1">
    <citation type="submission" date="2014-11" db="EMBL/GenBank/DDBJ databases">
        <title>Genome of a novel goose pathogen.</title>
        <authorList>
            <person name="Hansen C.M."/>
            <person name="Hueffer K."/>
            <person name="Choi S.C."/>
        </authorList>
    </citation>
    <scope>NUCLEOTIDE SEQUENCE [LARGE SCALE GENOMIC DNA]</scope>
    <source>
        <strain evidence="2 3">KH1503</strain>
    </source>
</reference>
<evidence type="ECO:0000259" key="1">
    <source>
        <dbReference type="SMART" id="SM00960"/>
    </source>
</evidence>
<dbReference type="PATRIC" id="fig|1470200.3.peg.975"/>
<accession>A0A0J0YPS8</accession>
<dbReference type="SMART" id="SM00960">
    <property type="entry name" value="Robl_LC7"/>
    <property type="match status" value="1"/>
</dbReference>
<dbReference type="PANTHER" id="PTHR13323">
    <property type="entry name" value="LATE ENDOSOMAL/LYSOSOMAL MP1 INTERACTING PROTEIN"/>
    <property type="match status" value="1"/>
</dbReference>
<dbReference type="STRING" id="1470200.PL75_09795"/>